<dbReference type="SUPFAM" id="SSF53474">
    <property type="entry name" value="alpha/beta-Hydrolases"/>
    <property type="match status" value="1"/>
</dbReference>
<dbReference type="Proteomes" id="UP000177515">
    <property type="component" value="Chromosome 1"/>
</dbReference>
<accession>A0ABN4TDC8</accession>
<dbReference type="InterPro" id="IPR050261">
    <property type="entry name" value="FrsA_esterase"/>
</dbReference>
<dbReference type="Pfam" id="PF02129">
    <property type="entry name" value="Peptidase_S15"/>
    <property type="match status" value="1"/>
</dbReference>
<evidence type="ECO:0000259" key="2">
    <source>
        <dbReference type="Pfam" id="PF02129"/>
    </source>
</evidence>
<sequence>MAGPTRESHRIPANGIELDGWLYLPALPAAATAAASTTSAAAAPLIVMSHGFAAVKELYLDRFAAAFAEAGFAVVLYDHRNFGRSGGALRGEIDPRQQVDDLRDVISWAMALPQVDPARVGVWGSSYSGGHAISVGAHDRRVRCVVAQVPTISGYQSLLRRAGPQLHAVRAAFAQDRAARYRGEPPRYRRVIDQDGEAGIYGSDDAQAFYSAAWTLADGWDNRVTLRSSELASEYEPGAWIDRVSPTPLLMVVAEHDTVTPTDLALAAYERALEPKRLCLLPGGHFDPYTTHAGRAIAAARDWFVQHLG</sequence>
<dbReference type="Gene3D" id="1.10.10.800">
    <property type="match status" value="1"/>
</dbReference>
<evidence type="ECO:0000256" key="1">
    <source>
        <dbReference type="ARBA" id="ARBA00022801"/>
    </source>
</evidence>
<protein>
    <recommendedName>
        <fullName evidence="2">Xaa-Pro dipeptidyl-peptidase-like domain-containing protein</fullName>
    </recommendedName>
</protein>
<dbReference type="InterPro" id="IPR000383">
    <property type="entry name" value="Xaa-Pro-like_dom"/>
</dbReference>
<dbReference type="RefSeq" id="WP_071068492.1">
    <property type="nucleotide sequence ID" value="NZ_CP017754.1"/>
</dbReference>
<proteinExistence type="predicted"/>
<reference evidence="3 4" key="1">
    <citation type="submission" date="2016-10" db="EMBL/GenBank/DDBJ databases">
        <title>Complete genome sequences of three Cupriavidus strains isolated from various Malaysian environments.</title>
        <authorList>
            <person name="Abdullah A.A.-A."/>
            <person name="Shafie N.A.H."/>
            <person name="Lau N.S."/>
        </authorList>
    </citation>
    <scope>NUCLEOTIDE SEQUENCE [LARGE SCALE GENOMIC DNA]</scope>
    <source>
        <strain evidence="3 4">USMAA1020</strain>
    </source>
</reference>
<name>A0ABN4TDC8_9BURK</name>
<gene>
    <name evidence="3" type="ORF">BKK80_01600</name>
</gene>
<dbReference type="InterPro" id="IPR029058">
    <property type="entry name" value="AB_hydrolase_fold"/>
</dbReference>
<keyword evidence="1" id="KW-0378">Hydrolase</keyword>
<dbReference type="Gene3D" id="3.40.50.1820">
    <property type="entry name" value="alpha/beta hydrolase"/>
    <property type="match status" value="1"/>
</dbReference>
<dbReference type="PANTHER" id="PTHR22946:SF9">
    <property type="entry name" value="POLYKETIDE TRANSFERASE AF380"/>
    <property type="match status" value="1"/>
</dbReference>
<feature type="domain" description="Xaa-Pro dipeptidyl-peptidase-like" evidence="2">
    <location>
        <begin position="37"/>
        <end position="286"/>
    </location>
</feature>
<dbReference type="EMBL" id="CP017754">
    <property type="protein sequence ID" value="AOZ04676.1"/>
    <property type="molecule type" value="Genomic_DNA"/>
</dbReference>
<evidence type="ECO:0000313" key="4">
    <source>
        <dbReference type="Proteomes" id="UP000177515"/>
    </source>
</evidence>
<keyword evidence="4" id="KW-1185">Reference proteome</keyword>
<evidence type="ECO:0000313" key="3">
    <source>
        <dbReference type="EMBL" id="AOZ04676.1"/>
    </source>
</evidence>
<organism evidence="3 4">
    <name type="scientific">Cupriavidus malaysiensis</name>
    <dbReference type="NCBI Taxonomy" id="367825"/>
    <lineage>
        <taxon>Bacteria</taxon>
        <taxon>Pseudomonadati</taxon>
        <taxon>Pseudomonadota</taxon>
        <taxon>Betaproteobacteria</taxon>
        <taxon>Burkholderiales</taxon>
        <taxon>Burkholderiaceae</taxon>
        <taxon>Cupriavidus</taxon>
    </lineage>
</organism>
<dbReference type="PANTHER" id="PTHR22946">
    <property type="entry name" value="DIENELACTONE HYDROLASE DOMAIN-CONTAINING PROTEIN-RELATED"/>
    <property type="match status" value="1"/>
</dbReference>